<reference evidence="2 3" key="1">
    <citation type="submission" date="2021-05" db="EMBL/GenBank/DDBJ databases">
        <title>A Polyphasic approach of four new species of the genus Ohtaekwangia: Ohtaekwangia histidinii sp. nov., Ohtaekwangia cretensis sp. nov., Ohtaekwangia indiensis sp. nov., Ohtaekwangia reichenbachii sp. nov. from diverse environment.</title>
        <authorList>
            <person name="Octaviana S."/>
        </authorList>
    </citation>
    <scope>NUCLEOTIDE SEQUENCE [LARGE SCALE GENOMIC DNA]</scope>
    <source>
        <strain evidence="2 3">PWU4</strain>
    </source>
</reference>
<accession>A0AAP2DUN5</accession>
<evidence type="ECO:0000313" key="3">
    <source>
        <dbReference type="Proteomes" id="UP001319200"/>
    </source>
</evidence>
<dbReference type="InterPro" id="IPR011041">
    <property type="entry name" value="Quinoprot_gluc/sorb_DH_b-prop"/>
</dbReference>
<dbReference type="InterPro" id="IPR011042">
    <property type="entry name" value="6-blade_b-propeller_TolB-like"/>
</dbReference>
<gene>
    <name evidence="2" type="ORF">KK083_29065</name>
</gene>
<sequence length="392" mass="44088">MIAPAKEIAPLPQPDTTAILFDTVTIEHPRGDTFDLYVPSGFQVAIAAHGMNRIRFMDRSADGRLFITDMLNLADNTKGKVIILEDPDSSGVFQKQSLYLDKLRNPNSLKFHKDKSGKDWLYLAMTDKLVRYPFNPGDTRPAGDAEVLDTYPDYGLSYRYGGWHLTRTIEFDDEGRLYISVGSSCNVCVEKEEVRASILVMDEDGKNRSIYAKGVRNAVGLAWTHGSLFATNMAADHLGKDQPDDAMFRVEKDRHYGWPYCYHWNGKVYADPKLDTASTKVSPHEVPGAFSYFGAHTAPLGLAWFGEHEAEDPSLKNYFLVAQHGSYSPAIGRGYSIQRVREGNPPEDFVKGFLDAKGNIHGRPCGIFSIGKDDFYFTDDKFGTLYHVYRRH</sequence>
<dbReference type="InterPro" id="IPR054539">
    <property type="entry name" value="Beta-prop_PDH"/>
</dbReference>
<dbReference type="SUPFAM" id="SSF50952">
    <property type="entry name" value="Soluble quinoprotein glucose dehydrogenase"/>
    <property type="match status" value="1"/>
</dbReference>
<comment type="caution">
    <text evidence="2">The sequence shown here is derived from an EMBL/GenBank/DDBJ whole genome shotgun (WGS) entry which is preliminary data.</text>
</comment>
<dbReference type="AlphaFoldDB" id="A0AAP2DUN5"/>
<evidence type="ECO:0000259" key="1">
    <source>
        <dbReference type="Pfam" id="PF22807"/>
    </source>
</evidence>
<dbReference type="Pfam" id="PF22807">
    <property type="entry name" value="TrAA12"/>
    <property type="match status" value="1"/>
</dbReference>
<proteinExistence type="predicted"/>
<keyword evidence="3" id="KW-1185">Reference proteome</keyword>
<dbReference type="PANTHER" id="PTHR33546:SF1">
    <property type="entry name" value="LARGE, MULTIFUNCTIONAL SECRETED PROTEIN"/>
    <property type="match status" value="1"/>
</dbReference>
<dbReference type="Proteomes" id="UP001319200">
    <property type="component" value="Unassembled WGS sequence"/>
</dbReference>
<feature type="domain" description="Pyrroloquinoline quinone-dependent pyranose dehydrogenase beta-propeller" evidence="1">
    <location>
        <begin position="38"/>
        <end position="342"/>
    </location>
</feature>
<name>A0AAP2DUN5_9BACT</name>
<dbReference type="EMBL" id="JAHESF010000053">
    <property type="protein sequence ID" value="MBT1700979.1"/>
    <property type="molecule type" value="Genomic_DNA"/>
</dbReference>
<dbReference type="PANTHER" id="PTHR33546">
    <property type="entry name" value="LARGE, MULTIFUNCTIONAL SECRETED PROTEIN-RELATED"/>
    <property type="match status" value="1"/>
</dbReference>
<organism evidence="2 3">
    <name type="scientific">Chryseosolibacter histidini</name>
    <dbReference type="NCBI Taxonomy" id="2782349"/>
    <lineage>
        <taxon>Bacteria</taxon>
        <taxon>Pseudomonadati</taxon>
        <taxon>Bacteroidota</taxon>
        <taxon>Cytophagia</taxon>
        <taxon>Cytophagales</taxon>
        <taxon>Chryseotaleaceae</taxon>
        <taxon>Chryseosolibacter</taxon>
    </lineage>
</organism>
<protein>
    <submittedName>
        <fullName evidence="2">PQQ-dependent sugar dehydrogenase</fullName>
    </submittedName>
</protein>
<evidence type="ECO:0000313" key="2">
    <source>
        <dbReference type="EMBL" id="MBT1700979.1"/>
    </source>
</evidence>
<dbReference type="Gene3D" id="2.120.10.30">
    <property type="entry name" value="TolB, C-terminal domain"/>
    <property type="match status" value="1"/>
</dbReference>